<dbReference type="EMBL" id="JACHIP010000032">
    <property type="protein sequence ID" value="MBB5061230.1"/>
    <property type="molecule type" value="Genomic_DNA"/>
</dbReference>
<evidence type="ECO:0000313" key="1">
    <source>
        <dbReference type="EMBL" id="MBB5061230.1"/>
    </source>
</evidence>
<comment type="caution">
    <text evidence="1">The sequence shown here is derived from an EMBL/GenBank/DDBJ whole genome shotgun (WGS) entry which is preliminary data.</text>
</comment>
<dbReference type="PROSITE" id="PS51257">
    <property type="entry name" value="PROKAR_LIPOPROTEIN"/>
    <property type="match status" value="1"/>
</dbReference>
<organism evidence="1 2">
    <name type="scientific">Granulicella aggregans</name>
    <dbReference type="NCBI Taxonomy" id="474949"/>
    <lineage>
        <taxon>Bacteria</taxon>
        <taxon>Pseudomonadati</taxon>
        <taxon>Acidobacteriota</taxon>
        <taxon>Terriglobia</taxon>
        <taxon>Terriglobales</taxon>
        <taxon>Acidobacteriaceae</taxon>
        <taxon>Granulicella</taxon>
    </lineage>
</organism>
<evidence type="ECO:0000313" key="2">
    <source>
        <dbReference type="Proteomes" id="UP000540989"/>
    </source>
</evidence>
<reference evidence="1 2" key="1">
    <citation type="submission" date="2020-08" db="EMBL/GenBank/DDBJ databases">
        <title>Genomic Encyclopedia of Type Strains, Phase IV (KMG-V): Genome sequencing to study the core and pangenomes of soil and plant-associated prokaryotes.</title>
        <authorList>
            <person name="Whitman W."/>
        </authorList>
    </citation>
    <scope>NUCLEOTIDE SEQUENCE [LARGE SCALE GENOMIC DNA]</scope>
    <source>
        <strain evidence="1 2">M8UP14</strain>
    </source>
</reference>
<protein>
    <submittedName>
        <fullName evidence="1">Uncharacterized protein</fullName>
    </submittedName>
</protein>
<dbReference type="AlphaFoldDB" id="A0A7W7ZJS8"/>
<keyword evidence="2" id="KW-1185">Reference proteome</keyword>
<dbReference type="Proteomes" id="UP000540989">
    <property type="component" value="Unassembled WGS sequence"/>
</dbReference>
<proteinExistence type="predicted"/>
<name>A0A7W7ZJS8_9BACT</name>
<accession>A0A7W7ZJS8</accession>
<gene>
    <name evidence="1" type="ORF">HDF16_005966</name>
</gene>
<sequence length="115" mass="11976">MPVQCRPYTTGNINGRTNATCIPSAFIGCPFGNDAGRPISRSNNCINGKMKHSPSTSTHAPTRKENQVATIGEANQTMLDARVPGKPPTNVVLTSLCACAISIAKIIAQGGTPPV</sequence>